<feature type="domain" description="HTH tetR-type" evidence="5">
    <location>
        <begin position="16"/>
        <end position="76"/>
    </location>
</feature>
<proteinExistence type="predicted"/>
<evidence type="ECO:0000256" key="2">
    <source>
        <dbReference type="ARBA" id="ARBA00023125"/>
    </source>
</evidence>
<dbReference type="GO" id="GO:0000976">
    <property type="term" value="F:transcription cis-regulatory region binding"/>
    <property type="evidence" value="ECO:0007669"/>
    <property type="project" value="TreeGrafter"/>
</dbReference>
<protein>
    <submittedName>
        <fullName evidence="6">TetR family transcriptional regulator</fullName>
    </submittedName>
</protein>
<feature type="DNA-binding region" description="H-T-H motif" evidence="4">
    <location>
        <begin position="39"/>
        <end position="58"/>
    </location>
</feature>
<keyword evidence="1" id="KW-0805">Transcription regulation</keyword>
<dbReference type="Pfam" id="PF00440">
    <property type="entry name" value="TetR_N"/>
    <property type="match status" value="1"/>
</dbReference>
<keyword evidence="2 4" id="KW-0238">DNA-binding</keyword>
<evidence type="ECO:0000256" key="3">
    <source>
        <dbReference type="ARBA" id="ARBA00023163"/>
    </source>
</evidence>
<evidence type="ECO:0000313" key="7">
    <source>
        <dbReference type="Proteomes" id="UP000322244"/>
    </source>
</evidence>
<dbReference type="InterPro" id="IPR050109">
    <property type="entry name" value="HTH-type_TetR-like_transc_reg"/>
</dbReference>
<evidence type="ECO:0000256" key="4">
    <source>
        <dbReference type="PROSITE-ProRule" id="PRU00335"/>
    </source>
</evidence>
<dbReference type="Proteomes" id="UP000322244">
    <property type="component" value="Unassembled WGS sequence"/>
</dbReference>
<dbReference type="RefSeq" id="WP_149429112.1">
    <property type="nucleotide sequence ID" value="NZ_VLNY01000002.1"/>
</dbReference>
<sequence length="216" mass="23408">MPAAPRSRRERPAKPALTRSGIIDSAIEIMRAEGLDRVTMRRLAQALDTGPASLYVYVSNTAELHAAVLDELLGSIDLKPVDGEGDWSARLIEVLTSYTAVLFDYPGLAQSALVARPSGDNYLDLLEALLALLHQGGIAPERAAWAVDLLLQFGTATAAEHASATTDFDALRTAIREQDRPRIVAVRSELLSGTGQERLAWGFRVLINGTLHTPRK</sequence>
<name>A0A5A7SFJ8_9NOCA</name>
<dbReference type="GO" id="GO:0003700">
    <property type="term" value="F:DNA-binding transcription factor activity"/>
    <property type="evidence" value="ECO:0007669"/>
    <property type="project" value="TreeGrafter"/>
</dbReference>
<dbReference type="PANTHER" id="PTHR30055">
    <property type="entry name" value="HTH-TYPE TRANSCRIPTIONAL REGULATOR RUTR"/>
    <property type="match status" value="1"/>
</dbReference>
<reference evidence="6 7" key="1">
    <citation type="submission" date="2019-07" db="EMBL/GenBank/DDBJ databases">
        <title>Rhodococcus cavernicolus sp. nov., isolated from a cave.</title>
        <authorList>
            <person name="Lee S.D."/>
        </authorList>
    </citation>
    <scope>NUCLEOTIDE SEQUENCE [LARGE SCALE GENOMIC DNA]</scope>
    <source>
        <strain evidence="6 7">C1-24</strain>
    </source>
</reference>
<dbReference type="InterPro" id="IPR004111">
    <property type="entry name" value="Repressor_TetR_C"/>
</dbReference>
<evidence type="ECO:0000256" key="1">
    <source>
        <dbReference type="ARBA" id="ARBA00023015"/>
    </source>
</evidence>
<accession>A0A5A7SFJ8</accession>
<dbReference type="PROSITE" id="PS50977">
    <property type="entry name" value="HTH_TETR_2"/>
    <property type="match status" value="1"/>
</dbReference>
<dbReference type="InterPro" id="IPR036271">
    <property type="entry name" value="Tet_transcr_reg_TetR-rel_C_sf"/>
</dbReference>
<keyword evidence="7" id="KW-1185">Reference proteome</keyword>
<dbReference type="EMBL" id="VLNY01000002">
    <property type="protein sequence ID" value="KAA0023952.1"/>
    <property type="molecule type" value="Genomic_DNA"/>
</dbReference>
<dbReference type="Pfam" id="PF02909">
    <property type="entry name" value="TetR_C_1"/>
    <property type="match status" value="1"/>
</dbReference>
<dbReference type="InterPro" id="IPR001647">
    <property type="entry name" value="HTH_TetR"/>
</dbReference>
<dbReference type="SUPFAM" id="SSF48498">
    <property type="entry name" value="Tetracyclin repressor-like, C-terminal domain"/>
    <property type="match status" value="1"/>
</dbReference>
<keyword evidence="3" id="KW-0804">Transcription</keyword>
<organism evidence="6 7">
    <name type="scientific">Antrihabitans cavernicola</name>
    <dbReference type="NCBI Taxonomy" id="2495913"/>
    <lineage>
        <taxon>Bacteria</taxon>
        <taxon>Bacillati</taxon>
        <taxon>Actinomycetota</taxon>
        <taxon>Actinomycetes</taxon>
        <taxon>Mycobacteriales</taxon>
        <taxon>Nocardiaceae</taxon>
        <taxon>Antrihabitans</taxon>
    </lineage>
</organism>
<dbReference type="PANTHER" id="PTHR30055:SF151">
    <property type="entry name" value="TRANSCRIPTIONAL REGULATORY PROTEIN"/>
    <property type="match status" value="1"/>
</dbReference>
<dbReference type="Gene3D" id="1.10.357.10">
    <property type="entry name" value="Tetracycline Repressor, domain 2"/>
    <property type="match status" value="1"/>
</dbReference>
<comment type="caution">
    <text evidence="6">The sequence shown here is derived from an EMBL/GenBank/DDBJ whole genome shotgun (WGS) entry which is preliminary data.</text>
</comment>
<dbReference type="InterPro" id="IPR009057">
    <property type="entry name" value="Homeodomain-like_sf"/>
</dbReference>
<evidence type="ECO:0000313" key="6">
    <source>
        <dbReference type="EMBL" id="KAA0023952.1"/>
    </source>
</evidence>
<dbReference type="AlphaFoldDB" id="A0A5A7SFJ8"/>
<dbReference type="GO" id="GO:0045892">
    <property type="term" value="P:negative regulation of DNA-templated transcription"/>
    <property type="evidence" value="ECO:0007669"/>
    <property type="project" value="InterPro"/>
</dbReference>
<dbReference type="SUPFAM" id="SSF46689">
    <property type="entry name" value="Homeodomain-like"/>
    <property type="match status" value="1"/>
</dbReference>
<gene>
    <name evidence="6" type="ORF">FOY51_05065</name>
</gene>
<dbReference type="OrthoDB" id="329481at2"/>
<evidence type="ECO:0000259" key="5">
    <source>
        <dbReference type="PROSITE" id="PS50977"/>
    </source>
</evidence>